<feature type="site" description="Cleavage (non-hydrolytic); by autocatalysis" evidence="10">
    <location>
        <begin position="977"/>
        <end position="978"/>
    </location>
</feature>
<dbReference type="InterPro" id="IPR035892">
    <property type="entry name" value="C2_domain_sf"/>
</dbReference>
<comment type="similarity">
    <text evidence="10">Belongs to the phosphatidylserine decarboxylase family. PSD-B subfamily. Eukaryotic type II sub-subfamily.</text>
</comment>
<feature type="chain" id="PRO_5040552203" description="Phosphatidylserine decarboxylase 2 alpha chain" evidence="10">
    <location>
        <begin position="978"/>
        <end position="1017"/>
    </location>
</feature>
<dbReference type="InterPro" id="IPR033179">
    <property type="entry name" value="PSD_type2_pro"/>
</dbReference>
<dbReference type="Proteomes" id="UP000807716">
    <property type="component" value="Unassembled WGS sequence"/>
</dbReference>
<dbReference type="Gene3D" id="2.60.40.150">
    <property type="entry name" value="C2 domain"/>
    <property type="match status" value="2"/>
</dbReference>
<feature type="active site" description="Charge relay system; for autoendoproteolytic cleavage activity" evidence="10">
    <location>
        <position position="835"/>
    </location>
</feature>
<comment type="subcellular location">
    <subcellularLocation>
        <location evidence="10">Golgi apparatus membrane</location>
        <topology evidence="10">Peripheral membrane protein</topology>
        <orientation evidence="10">Cytoplasmic side</orientation>
    </subcellularLocation>
    <subcellularLocation>
        <location evidence="10">Endosome membrane</location>
        <topology evidence="10">Peripheral membrane protein</topology>
        <orientation evidence="10">Cytoplasmic side</orientation>
    </subcellularLocation>
</comment>
<evidence type="ECO:0000256" key="1">
    <source>
        <dbReference type="ARBA" id="ARBA00022516"/>
    </source>
</evidence>
<comment type="catalytic activity">
    <reaction evidence="10">
        <text>a 1,2-diacyl-sn-glycero-3-phospho-L-serine + H(+) = a 1,2-diacyl-sn-glycero-3-phosphoethanolamine + CO2</text>
        <dbReference type="Rhea" id="RHEA:20828"/>
        <dbReference type="ChEBI" id="CHEBI:15378"/>
        <dbReference type="ChEBI" id="CHEBI:16526"/>
        <dbReference type="ChEBI" id="CHEBI:57262"/>
        <dbReference type="ChEBI" id="CHEBI:64612"/>
        <dbReference type="EC" id="4.1.1.65"/>
    </reaction>
</comment>
<evidence type="ECO:0000259" key="12">
    <source>
        <dbReference type="PROSITE" id="PS50004"/>
    </source>
</evidence>
<evidence type="ECO:0000256" key="6">
    <source>
        <dbReference type="ARBA" id="ARBA00023209"/>
    </source>
</evidence>
<gene>
    <name evidence="10" type="primary">PSD2</name>
    <name evidence="13" type="ORF">DFQ27_009247</name>
</gene>
<dbReference type="GO" id="GO:0005795">
    <property type="term" value="C:Golgi stack"/>
    <property type="evidence" value="ECO:0007669"/>
    <property type="project" value="UniProtKB-UniRule"/>
</dbReference>
<evidence type="ECO:0000256" key="11">
    <source>
        <dbReference type="SAM" id="MobiDB-lite"/>
    </source>
</evidence>
<feature type="active site" description="Charge relay system; for autoendoproteolytic cleavage activity" evidence="10">
    <location>
        <position position="891"/>
    </location>
</feature>
<proteinExistence type="inferred from homology"/>
<dbReference type="SMART" id="SM00239">
    <property type="entry name" value="C2"/>
    <property type="match status" value="2"/>
</dbReference>
<evidence type="ECO:0000256" key="10">
    <source>
        <dbReference type="HAMAP-Rule" id="MF_03209"/>
    </source>
</evidence>
<feature type="region of interest" description="Disordered" evidence="11">
    <location>
        <begin position="549"/>
        <end position="585"/>
    </location>
</feature>
<feature type="active site" description="Charge relay system; for autoendoproteolytic cleavage activity" evidence="10">
    <location>
        <position position="978"/>
    </location>
</feature>
<evidence type="ECO:0000256" key="3">
    <source>
        <dbReference type="ARBA" id="ARBA00023098"/>
    </source>
</evidence>
<evidence type="ECO:0000256" key="4">
    <source>
        <dbReference type="ARBA" id="ARBA00023136"/>
    </source>
</evidence>
<evidence type="ECO:0000256" key="9">
    <source>
        <dbReference type="ARBA" id="ARBA00023317"/>
    </source>
</evidence>
<dbReference type="GO" id="GO:0010008">
    <property type="term" value="C:endosome membrane"/>
    <property type="evidence" value="ECO:0007669"/>
    <property type="project" value="UniProtKB-SubCell"/>
</dbReference>
<dbReference type="InterPro" id="IPR000008">
    <property type="entry name" value="C2_dom"/>
</dbReference>
<feature type="compositionally biased region" description="Acidic residues" evidence="11">
    <location>
        <begin position="625"/>
        <end position="639"/>
    </location>
</feature>
<evidence type="ECO:0000256" key="5">
    <source>
        <dbReference type="ARBA" id="ARBA00023145"/>
    </source>
</evidence>
<comment type="subunit">
    <text evidence="10">Heterodimer of a large membrane-associated beta subunit and a small pyruvoyl-containing alpha subunit.</text>
</comment>
<feature type="compositionally biased region" description="Acidic residues" evidence="11">
    <location>
        <begin position="569"/>
        <end position="581"/>
    </location>
</feature>
<dbReference type="OrthoDB" id="5973539at2759"/>
<dbReference type="GO" id="GO:0006646">
    <property type="term" value="P:phosphatidylethanolamine biosynthetic process"/>
    <property type="evidence" value="ECO:0007669"/>
    <property type="project" value="UniProtKB-UniRule"/>
</dbReference>
<dbReference type="HAMAP" id="MF_00663">
    <property type="entry name" value="PS_decarb_PSD_B_type2"/>
    <property type="match status" value="1"/>
</dbReference>
<feature type="region of interest" description="Disordered" evidence="11">
    <location>
        <begin position="614"/>
        <end position="639"/>
    </location>
</feature>
<dbReference type="EMBL" id="JAAAJB010000083">
    <property type="protein sequence ID" value="KAG0266970.1"/>
    <property type="molecule type" value="Genomic_DNA"/>
</dbReference>
<name>A0A9P6U9X7_9FUNG</name>
<evidence type="ECO:0000256" key="7">
    <source>
        <dbReference type="ARBA" id="ARBA00023239"/>
    </source>
</evidence>
<keyword evidence="10" id="KW-0967">Endosome</keyword>
<feature type="region of interest" description="Disordered" evidence="11">
    <location>
        <begin position="228"/>
        <end position="262"/>
    </location>
</feature>
<feature type="compositionally biased region" description="Low complexity" evidence="11">
    <location>
        <begin position="242"/>
        <end position="258"/>
    </location>
</feature>
<keyword evidence="6 10" id="KW-0594">Phospholipid biosynthesis</keyword>
<keyword evidence="14" id="KW-1185">Reference proteome</keyword>
<comment type="domain">
    <text evidence="10">The C2 domains have an essential, but non-catalytic function. They may facilitate interactions with other proteins and are required for lipid transport function.</text>
</comment>
<feature type="domain" description="C2" evidence="12">
    <location>
        <begin position="254"/>
        <end position="378"/>
    </location>
</feature>
<feature type="active site" description="Schiff-base intermediate with substrate; via pyruvic acid; for decarboxylase activity" evidence="10">
    <location>
        <position position="978"/>
    </location>
</feature>
<dbReference type="EC" id="4.1.1.65" evidence="10"/>
<dbReference type="Pfam" id="PF00168">
    <property type="entry name" value="C2"/>
    <property type="match status" value="2"/>
</dbReference>
<feature type="region of interest" description="Disordered" evidence="11">
    <location>
        <begin position="1"/>
        <end position="20"/>
    </location>
</feature>
<dbReference type="PROSITE" id="PS50004">
    <property type="entry name" value="C2"/>
    <property type="match status" value="2"/>
</dbReference>
<evidence type="ECO:0000313" key="13">
    <source>
        <dbReference type="EMBL" id="KAG0266970.1"/>
    </source>
</evidence>
<dbReference type="GO" id="GO:0000139">
    <property type="term" value="C:Golgi membrane"/>
    <property type="evidence" value="ECO:0007669"/>
    <property type="project" value="UniProtKB-SubCell"/>
</dbReference>
<feature type="domain" description="C2" evidence="12">
    <location>
        <begin position="11"/>
        <end position="130"/>
    </location>
</feature>
<keyword evidence="1 10" id="KW-0444">Lipid biosynthesis</keyword>
<evidence type="ECO:0000256" key="2">
    <source>
        <dbReference type="ARBA" id="ARBA00022793"/>
    </source>
</evidence>
<comment type="PTM">
    <text evidence="10">Is synthesized initially as an inactive proenzyme. Formation of the active enzyme involves a self-maturation process in which the active site pyruvoyl group is generated from an internal serine residue via an autocatalytic post-translational modification. Two non-identical subunits are generated from the proenzyme in this reaction, and the pyruvate is formed at the N-terminus of the alpha chain, which is derived from the carboxyl end of the proenzyme. The autoendoproteolytic cleavage occurs by a canonical serine protease mechanism, in which the side chain hydroxyl group of the serine supplies its oxygen atom to form the C-terminus of the beta chain, while the remainder of the serine residue undergoes an oxidative deamination to produce ammonia and the pyruvoyl prosthetic group on the alpha chain. During this reaction, the Ser that is part of the protease active site of the proenzyme becomes the pyruvoyl prosthetic group, which constitutes an essential element of the active site of the mature decarboxylase.</text>
</comment>
<comment type="caution">
    <text evidence="13">The sequence shown here is derived from an EMBL/GenBank/DDBJ whole genome shotgun (WGS) entry which is preliminary data.</text>
</comment>
<organism evidence="13 14">
    <name type="scientific">Actinomortierella ambigua</name>
    <dbReference type="NCBI Taxonomy" id="1343610"/>
    <lineage>
        <taxon>Eukaryota</taxon>
        <taxon>Fungi</taxon>
        <taxon>Fungi incertae sedis</taxon>
        <taxon>Mucoromycota</taxon>
        <taxon>Mortierellomycotina</taxon>
        <taxon>Mortierellomycetes</taxon>
        <taxon>Mortierellales</taxon>
        <taxon>Mortierellaceae</taxon>
        <taxon>Actinomortierella</taxon>
    </lineage>
</organism>
<keyword evidence="5 10" id="KW-0865">Zymogen</keyword>
<keyword evidence="7 10" id="KW-0456">Lyase</keyword>
<sequence>MLSQLALAPPIPEQTHGRPSMDEALQNHGPVKMRIYIARAKDLVSRDRNGFSDPYVKITIGGHRFTTHVIYKTLNPVWDAAYEFDVEPLSLPETVQLVFWDKDRIGKDYLGTVNIPFSAAIWPGSTPMHYDDPDNETQWHILTPDPDKPGKKVSGQVEIKFGFIDSSLAPVHNDSREKCLQIWSQLERGRRRLGLGQRMFHSPSHEYDSIPVEDIPLAGEGAVPADLDAQRLNTPSPPPLPATTGAPSSTLTSSTSAGNDTVLVRPPGLHGVVFMEVVSASSLPRTHNITRTGFDMDPFVVVSFGKSIFRTRVIRHNLNPTWNAKLMFKVFHGQENYKIKYSVHDWDKISGNDYVGMSTMNVQDLIEVAAAEPPHQERSSSPMPYAEDEKEVVDTDMKNYALKINLSSLIKNTPEEDSVLRVKAKFVSYGNLRRRFWLGLAKAFTSHSSSSLTINSLNGNGGNNGQYNKVLIQTMLDGVGSTLSNKTIDSFFTYYGKDPETDDLTFDEMLDRLEARVKVDDSMVERKGSLAHRRLRRRRLWKRKKQNLDAVSTSAVSGGERDSDRSDNTFEEDDNEDDDDETFNRNNGRAEVAVGGEHQDNELFEHLAGVRLESTAGSSPKSEESVESSDPDFDTQSTDDECTIQVSSCPICHHSGLGMMLETDVITHIAVCSGTDGFNLDKLILGDFVTEANAQRKWITKLVKRFGYGRYRIGESNANILIQDRQTGAMLEEKMPTFIRLGIRLLYKSPAQKIRVGKILANMSRKQGEKFDDPRSRRNIEPFIQFHHLEAHMAEVLEPVQNFKTFNEFFYRKLKPNARQLASPGDDRVAVSVADCRMSCFQTISDATKFWIKGTTFTISKMLDDPELAKKFDGGSLAIFRLAPQDYHRFHMPVRGVLSEPKQIEGQYYTVNPMAIRSPLDVYGENKRAVSTIETAEFGTVAYVSIGAMMVGSIVLTSKPNEVVDRMDEHGYFAFGGSTIVVLFEPNRIQFDEDLLRSSKEKTEMLVRVGMRIGVAK</sequence>
<dbReference type="InterPro" id="IPR003817">
    <property type="entry name" value="PS_Dcarbxylase"/>
</dbReference>
<dbReference type="PANTHER" id="PTHR10067">
    <property type="entry name" value="PHOSPHATIDYLSERINE DECARBOXYLASE"/>
    <property type="match status" value="1"/>
</dbReference>
<keyword evidence="9 10" id="KW-0670">Pyruvate</keyword>
<feature type="modified residue" description="Pyruvic acid (Ser); by autocatalysis" evidence="10">
    <location>
        <position position="978"/>
    </location>
</feature>
<dbReference type="AlphaFoldDB" id="A0A9P6U9X7"/>
<keyword evidence="10" id="KW-0333">Golgi apparatus</keyword>
<accession>A0A9P6U9X7</accession>
<dbReference type="SUPFAM" id="SSF49562">
    <property type="entry name" value="C2 domain (Calcium/lipid-binding domain, CaLB)"/>
    <property type="match status" value="2"/>
</dbReference>
<keyword evidence="2 10" id="KW-0210">Decarboxylase</keyword>
<dbReference type="PANTHER" id="PTHR10067:SF17">
    <property type="entry name" value="PHOSPHATIDYLSERINE DECARBOXYLASE PROENZYME 2"/>
    <property type="match status" value="1"/>
</dbReference>
<keyword evidence="8 10" id="KW-1208">Phospholipid metabolism</keyword>
<evidence type="ECO:0000313" key="14">
    <source>
        <dbReference type="Proteomes" id="UP000807716"/>
    </source>
</evidence>
<keyword evidence="3 10" id="KW-0443">Lipid metabolism</keyword>
<comment type="cofactor">
    <cofactor evidence="10">
        <name>pyruvate</name>
        <dbReference type="ChEBI" id="CHEBI:15361"/>
    </cofactor>
    <text evidence="10">Binds 1 pyruvoyl group covalently per subunit.</text>
</comment>
<keyword evidence="4 10" id="KW-0472">Membrane</keyword>
<evidence type="ECO:0000256" key="8">
    <source>
        <dbReference type="ARBA" id="ARBA00023264"/>
    </source>
</evidence>
<feature type="chain" id="PRO_5040552204" description="Phosphatidylserine decarboxylase 2 beta chain" evidence="10">
    <location>
        <begin position="1"/>
        <end position="977"/>
    </location>
</feature>
<reference evidence="13" key="1">
    <citation type="journal article" date="2020" name="Fungal Divers.">
        <title>Resolving the Mortierellaceae phylogeny through synthesis of multi-gene phylogenetics and phylogenomics.</title>
        <authorList>
            <person name="Vandepol N."/>
            <person name="Liber J."/>
            <person name="Desiro A."/>
            <person name="Na H."/>
            <person name="Kennedy M."/>
            <person name="Barry K."/>
            <person name="Grigoriev I.V."/>
            <person name="Miller A.N."/>
            <person name="O'Donnell K."/>
            <person name="Stajich J.E."/>
            <person name="Bonito G."/>
        </authorList>
    </citation>
    <scope>NUCLEOTIDE SEQUENCE</scope>
    <source>
        <strain evidence="13">BC1065</strain>
    </source>
</reference>
<comment type="function">
    <text evidence="10">Catalyzes the formation of phosphatidylethanolamine (PtdEtn) from phosphatidylserine (PtdSer). Plays a central role in phospholipid metabolism and in the interorganelle trafficking of phosphatidylserine.</text>
</comment>
<protein>
    <recommendedName>
        <fullName evidence="10">Phosphatidylserine decarboxylase proenzyme 2</fullName>
        <ecNumber evidence="10">4.1.1.65</ecNumber>
    </recommendedName>
    <component>
        <recommendedName>
            <fullName evidence="10">Phosphatidylserine decarboxylase 2 beta chain</fullName>
        </recommendedName>
    </component>
    <component>
        <recommendedName>
            <fullName evidence="10">Phosphatidylserine decarboxylase 2 alpha chain</fullName>
        </recommendedName>
    </component>
</protein>
<comment type="pathway">
    <text evidence="10">Phospholipid metabolism; phosphatidylethanolamine biosynthesis; phosphatidylethanolamine from CDP-diacylglycerol: step 2/2.</text>
</comment>
<feature type="compositionally biased region" description="Basic and acidic residues" evidence="11">
    <location>
        <begin position="559"/>
        <end position="568"/>
    </location>
</feature>
<dbReference type="GO" id="GO:0004609">
    <property type="term" value="F:phosphatidylserine decarboxylase activity"/>
    <property type="evidence" value="ECO:0007669"/>
    <property type="project" value="UniProtKB-UniRule"/>
</dbReference>
<dbReference type="GO" id="GO:0016540">
    <property type="term" value="P:protein autoprocessing"/>
    <property type="evidence" value="ECO:0007669"/>
    <property type="project" value="UniProtKB-UniRule"/>
</dbReference>
<dbReference type="Pfam" id="PF02666">
    <property type="entry name" value="PS_Dcarbxylase"/>
    <property type="match status" value="1"/>
</dbReference>